<keyword evidence="1" id="KW-1133">Transmembrane helix</keyword>
<protein>
    <submittedName>
        <fullName evidence="2">Uncharacterized protein</fullName>
    </submittedName>
</protein>
<dbReference type="EMBL" id="JADBEO010000035">
    <property type="protein sequence ID" value="MDR4307900.1"/>
    <property type="molecule type" value="Genomic_DNA"/>
</dbReference>
<name>A0ABU1DIR2_9HYPH</name>
<sequence>MAFAVCARPQFAARRGKSCAMIETLKRALSLPLAVVLLAYDALSAVFGPAVRPVVAWLGSLALIARLGRAIAALPPYGALVVLAVPFAIIEPFKFLALWWLAQGHAATGLIALALAHLASLLICERIFHAAKPKLMTIGWFARGYRALPRIRDRALAWLRSTEVWRACAALAVRIRDASPWRRARSRRASRRPAGDTRTR</sequence>
<feature type="transmembrane region" description="Helical" evidence="1">
    <location>
        <begin position="79"/>
        <end position="101"/>
    </location>
</feature>
<keyword evidence="1" id="KW-0812">Transmembrane</keyword>
<keyword evidence="1" id="KW-0472">Membrane</keyword>
<dbReference type="Proteomes" id="UP001181622">
    <property type="component" value="Unassembled WGS sequence"/>
</dbReference>
<evidence type="ECO:0000256" key="1">
    <source>
        <dbReference type="SAM" id="Phobius"/>
    </source>
</evidence>
<organism evidence="2 3">
    <name type="scientific">Chelatococcus sambhunathii</name>
    <dbReference type="NCBI Taxonomy" id="363953"/>
    <lineage>
        <taxon>Bacteria</taxon>
        <taxon>Pseudomonadati</taxon>
        <taxon>Pseudomonadota</taxon>
        <taxon>Alphaproteobacteria</taxon>
        <taxon>Hyphomicrobiales</taxon>
        <taxon>Chelatococcaceae</taxon>
        <taxon>Chelatococcus</taxon>
    </lineage>
</organism>
<accession>A0ABU1DIR2</accession>
<evidence type="ECO:0000313" key="2">
    <source>
        <dbReference type="EMBL" id="MDR4307900.1"/>
    </source>
</evidence>
<gene>
    <name evidence="2" type="ORF">IHQ68_14860</name>
</gene>
<proteinExistence type="predicted"/>
<comment type="caution">
    <text evidence="2">The sequence shown here is derived from an EMBL/GenBank/DDBJ whole genome shotgun (WGS) entry which is preliminary data.</text>
</comment>
<feature type="transmembrane region" description="Helical" evidence="1">
    <location>
        <begin position="107"/>
        <end position="128"/>
    </location>
</feature>
<evidence type="ECO:0000313" key="3">
    <source>
        <dbReference type="Proteomes" id="UP001181622"/>
    </source>
</evidence>
<reference evidence="2" key="1">
    <citation type="submission" date="2020-10" db="EMBL/GenBank/DDBJ databases">
        <authorList>
            <person name="Abbas A."/>
            <person name="Razzaq R."/>
            <person name="Waqas M."/>
            <person name="Abbas N."/>
            <person name="Nielsen T.K."/>
            <person name="Hansen L.H."/>
            <person name="Hussain S."/>
            <person name="Shahid M."/>
        </authorList>
    </citation>
    <scope>NUCLEOTIDE SEQUENCE</scope>
    <source>
        <strain evidence="2">S14</strain>
    </source>
</reference>
<dbReference type="RefSeq" id="WP_309393189.1">
    <property type="nucleotide sequence ID" value="NZ_JADBEO010000035.1"/>
</dbReference>
<keyword evidence="3" id="KW-1185">Reference proteome</keyword>